<evidence type="ECO:0000259" key="2">
    <source>
        <dbReference type="SMART" id="SM00854"/>
    </source>
</evidence>
<gene>
    <name evidence="3" type="ORF">E2605_10285</name>
</gene>
<comment type="caution">
    <text evidence="3">The sequence shown here is derived from an EMBL/GenBank/DDBJ whole genome shotgun (WGS) entry which is preliminary data.</text>
</comment>
<dbReference type="OrthoDB" id="9810906at2"/>
<dbReference type="Proteomes" id="UP000297861">
    <property type="component" value="Unassembled WGS sequence"/>
</dbReference>
<dbReference type="RefSeq" id="WP_134436396.1">
    <property type="nucleotide sequence ID" value="NZ_SOML01000005.1"/>
</dbReference>
<evidence type="ECO:0000256" key="1">
    <source>
        <dbReference type="ARBA" id="ARBA00005662"/>
    </source>
</evidence>
<dbReference type="InterPro" id="IPR019079">
    <property type="entry name" value="Capsule_synth_CapA"/>
</dbReference>
<dbReference type="InterPro" id="IPR052169">
    <property type="entry name" value="CW_Biosynth-Accessory"/>
</dbReference>
<dbReference type="PANTHER" id="PTHR33393:SF12">
    <property type="entry name" value="CAPSULE BIOSYNTHESIS PROTEIN CAPA"/>
    <property type="match status" value="1"/>
</dbReference>
<dbReference type="PANTHER" id="PTHR33393">
    <property type="entry name" value="POLYGLUTAMINE SYNTHESIS ACCESSORY PROTEIN RV0574C-RELATED"/>
    <property type="match status" value="1"/>
</dbReference>
<evidence type="ECO:0000313" key="4">
    <source>
        <dbReference type="Proteomes" id="UP000297861"/>
    </source>
</evidence>
<dbReference type="AlphaFoldDB" id="A0A4Y8L3A2"/>
<proteinExistence type="inferred from homology"/>
<dbReference type="CDD" id="cd07381">
    <property type="entry name" value="MPP_CapA"/>
    <property type="match status" value="1"/>
</dbReference>
<dbReference type="Gene3D" id="3.60.21.10">
    <property type="match status" value="1"/>
</dbReference>
<dbReference type="SUPFAM" id="SSF56300">
    <property type="entry name" value="Metallo-dependent phosphatases"/>
    <property type="match status" value="1"/>
</dbReference>
<dbReference type="Pfam" id="PF09587">
    <property type="entry name" value="PGA_cap"/>
    <property type="match status" value="1"/>
</dbReference>
<protein>
    <submittedName>
        <fullName evidence="3">CapA family protein</fullName>
    </submittedName>
</protein>
<dbReference type="STRING" id="1121485.GCA_000426485_03510"/>
<comment type="similarity">
    <text evidence="1">Belongs to the CapA family.</text>
</comment>
<keyword evidence="4" id="KW-1185">Reference proteome</keyword>
<dbReference type="EMBL" id="SOML01000005">
    <property type="protein sequence ID" value="TFD96538.1"/>
    <property type="molecule type" value="Genomic_DNA"/>
</dbReference>
<name>A0A4Y8L3A2_9BACT</name>
<reference evidence="3 4" key="1">
    <citation type="submission" date="2019-03" db="EMBL/GenBank/DDBJ databases">
        <title>San Antonio Military Medical Center submission to MRSN (WRAIR), pending publication.</title>
        <authorList>
            <person name="Blyth D.M."/>
            <person name="Mccarthy S.L."/>
            <person name="Schall S.E."/>
            <person name="Stam J.A."/>
            <person name="Ong A.C."/>
            <person name="Mcgann P.T."/>
        </authorList>
    </citation>
    <scope>NUCLEOTIDE SEQUENCE [LARGE SCALE GENOMIC DNA]</scope>
    <source>
        <strain evidence="3 4">MRSN571793</strain>
    </source>
</reference>
<sequence length="374" mass="42107">MKKYLLITLSLFYVYSFYGQEKQKVSLLFAGDAMQHKSQLDAARVKGGGYDYSKYFNQIKDQIDSADISIVNFETTLPGKAYTGYPNFGSPDEFAYALKDAGFDVFLTANNHCLDKGKKGIERTIMILDSMQVKHLGTYVNEEKKNVLYPMMIVKNDIRIGMLNYTYDTNGIPIQAPNIVNLIDKKQIVSDIDMLKRMQPDIIVANMHWGEEYKLKPSTEQKALADLLIKNGVRLIIGSHPHVVQPIDIRQNGDSIENIIVYSLGNFISGMKAVNTDGGMIARINISKDDKGNVTIDSCSYSLVWVYKPLENAKLQFQLIPIEKYENKTGEEKIGKMSFDKMSAFAKTARKTIESLWPKSSAVISGEDSSPRKN</sequence>
<feature type="domain" description="Capsule synthesis protein CapA" evidence="2">
    <location>
        <begin position="26"/>
        <end position="271"/>
    </location>
</feature>
<dbReference type="InterPro" id="IPR029052">
    <property type="entry name" value="Metallo-depent_PP-like"/>
</dbReference>
<organism evidence="3 4">
    <name type="scientific">Dysgonomonas capnocytophagoides</name>
    <dbReference type="NCBI Taxonomy" id="45254"/>
    <lineage>
        <taxon>Bacteria</taxon>
        <taxon>Pseudomonadati</taxon>
        <taxon>Bacteroidota</taxon>
        <taxon>Bacteroidia</taxon>
        <taxon>Bacteroidales</taxon>
        <taxon>Dysgonomonadaceae</taxon>
        <taxon>Dysgonomonas</taxon>
    </lineage>
</organism>
<evidence type="ECO:0000313" key="3">
    <source>
        <dbReference type="EMBL" id="TFD96538.1"/>
    </source>
</evidence>
<accession>A0A4Y8L3A2</accession>
<dbReference type="SMART" id="SM00854">
    <property type="entry name" value="PGA_cap"/>
    <property type="match status" value="1"/>
</dbReference>